<dbReference type="Proteomes" id="UP000243975">
    <property type="component" value="Unassembled WGS sequence"/>
</dbReference>
<comment type="similarity">
    <text evidence="2">Belongs to the glycosyl hydrolase 29 family.</text>
</comment>
<evidence type="ECO:0000256" key="8">
    <source>
        <dbReference type="ARBA" id="ARBA00023180"/>
    </source>
</evidence>
<dbReference type="Gramene" id="KVH90736">
    <property type="protein sequence ID" value="KVH90736"/>
    <property type="gene ID" value="Ccrd_007238"/>
</dbReference>
<dbReference type="GO" id="GO:0005764">
    <property type="term" value="C:lysosome"/>
    <property type="evidence" value="ECO:0007669"/>
    <property type="project" value="TreeGrafter"/>
</dbReference>
<dbReference type="PANTHER" id="PTHR10030">
    <property type="entry name" value="ALPHA-L-FUCOSIDASE"/>
    <property type="match status" value="1"/>
</dbReference>
<dbReference type="GO" id="GO:0016139">
    <property type="term" value="P:glycoside catabolic process"/>
    <property type="evidence" value="ECO:0007669"/>
    <property type="project" value="TreeGrafter"/>
</dbReference>
<protein>
    <recommendedName>
        <fullName evidence="3">alpha-L-fucosidase</fullName>
        <ecNumber evidence="3">3.2.1.51</ecNumber>
    </recommendedName>
    <alternativeName>
        <fullName evidence="10">Alpha-L-fucoside fucohydrolase</fullName>
    </alternativeName>
</protein>
<evidence type="ECO:0000313" key="14">
    <source>
        <dbReference type="Proteomes" id="UP000243975"/>
    </source>
</evidence>
<keyword evidence="14" id="KW-1185">Reference proteome</keyword>
<dbReference type="InterPro" id="IPR057739">
    <property type="entry name" value="Glyco_hydro_29_N"/>
</dbReference>
<dbReference type="FunFam" id="2.60.120.260:FF:000093">
    <property type="entry name" value="Alpha-L-fucosidase 1"/>
    <property type="match status" value="1"/>
</dbReference>
<comment type="caution">
    <text evidence="13">The sequence shown here is derived from an EMBL/GenBank/DDBJ whole genome shotgun (WGS) entry which is preliminary data.</text>
</comment>
<evidence type="ECO:0000256" key="9">
    <source>
        <dbReference type="ARBA" id="ARBA00023295"/>
    </source>
</evidence>
<keyword evidence="8" id="KW-0325">Glycoprotein</keyword>
<evidence type="ECO:0000256" key="5">
    <source>
        <dbReference type="ARBA" id="ARBA00022525"/>
    </source>
</evidence>
<evidence type="ECO:0000256" key="2">
    <source>
        <dbReference type="ARBA" id="ARBA00007951"/>
    </source>
</evidence>
<dbReference type="SUPFAM" id="SSF49785">
    <property type="entry name" value="Galactose-binding domain-like"/>
    <property type="match status" value="1"/>
</dbReference>
<comment type="subcellular location">
    <subcellularLocation>
        <location evidence="1">Secreted</location>
        <location evidence="1">Extracellular space</location>
        <location evidence="1">Apoplast</location>
    </subcellularLocation>
</comment>
<reference evidence="13 14" key="1">
    <citation type="journal article" date="2016" name="Sci. Rep.">
        <title>The genome sequence of the outbreeding globe artichoke constructed de novo incorporating a phase-aware low-pass sequencing strategy of F1 progeny.</title>
        <authorList>
            <person name="Scaglione D."/>
            <person name="Reyes-Chin-Wo S."/>
            <person name="Acquadro A."/>
            <person name="Froenicke L."/>
            <person name="Portis E."/>
            <person name="Beitel C."/>
            <person name="Tirone M."/>
            <person name="Mauro R."/>
            <person name="Lo Monaco A."/>
            <person name="Mauromicale G."/>
            <person name="Faccioli P."/>
            <person name="Cattivelli L."/>
            <person name="Rieseberg L."/>
            <person name="Michelmore R."/>
            <person name="Lanteri S."/>
        </authorList>
    </citation>
    <scope>NUCLEOTIDE SEQUENCE [LARGE SCALE GENOMIC DNA]</scope>
    <source>
        <strain evidence="13">2C</strain>
    </source>
</reference>
<dbReference type="AlphaFoldDB" id="A0A103XH94"/>
<dbReference type="SMART" id="SM00812">
    <property type="entry name" value="Alpha_L_fucos"/>
    <property type="match status" value="1"/>
</dbReference>
<dbReference type="GO" id="GO:0048046">
    <property type="term" value="C:apoplast"/>
    <property type="evidence" value="ECO:0007669"/>
    <property type="project" value="UniProtKB-SubCell"/>
</dbReference>
<keyword evidence="4" id="KW-0052">Apoplast</keyword>
<accession>A0A103XH94</accession>
<dbReference type="GO" id="GO:0006004">
    <property type="term" value="P:fucose metabolic process"/>
    <property type="evidence" value="ECO:0007669"/>
    <property type="project" value="TreeGrafter"/>
</dbReference>
<dbReference type="STRING" id="59895.A0A103XH94"/>
<feature type="domain" description="Glycoside hydrolase family 29 N-terminal" evidence="12">
    <location>
        <begin position="91"/>
        <end position="354"/>
    </location>
</feature>
<dbReference type="OMA" id="YFFDSWF"/>
<dbReference type="EMBL" id="LEKV01005096">
    <property type="protein sequence ID" value="KVH90736.1"/>
    <property type="molecule type" value="Genomic_DNA"/>
</dbReference>
<dbReference type="OrthoDB" id="6039950at2759"/>
<name>A0A103XH94_CYNCS</name>
<evidence type="ECO:0000256" key="10">
    <source>
        <dbReference type="ARBA" id="ARBA00081661"/>
    </source>
</evidence>
<evidence type="ECO:0000256" key="3">
    <source>
        <dbReference type="ARBA" id="ARBA00012662"/>
    </source>
</evidence>
<evidence type="ECO:0000256" key="11">
    <source>
        <dbReference type="SAM" id="Phobius"/>
    </source>
</evidence>
<dbReference type="Pfam" id="PF01120">
    <property type="entry name" value="Alpha_L_fucos"/>
    <property type="match status" value="1"/>
</dbReference>
<evidence type="ECO:0000256" key="4">
    <source>
        <dbReference type="ARBA" id="ARBA00022523"/>
    </source>
</evidence>
<keyword evidence="9" id="KW-0326">Glycosidase</keyword>
<organism evidence="13 14">
    <name type="scientific">Cynara cardunculus var. scolymus</name>
    <name type="common">Globe artichoke</name>
    <name type="synonym">Cynara scolymus</name>
    <dbReference type="NCBI Taxonomy" id="59895"/>
    <lineage>
        <taxon>Eukaryota</taxon>
        <taxon>Viridiplantae</taxon>
        <taxon>Streptophyta</taxon>
        <taxon>Embryophyta</taxon>
        <taxon>Tracheophyta</taxon>
        <taxon>Spermatophyta</taxon>
        <taxon>Magnoliopsida</taxon>
        <taxon>eudicotyledons</taxon>
        <taxon>Gunneridae</taxon>
        <taxon>Pentapetalae</taxon>
        <taxon>asterids</taxon>
        <taxon>campanulids</taxon>
        <taxon>Asterales</taxon>
        <taxon>Asteraceae</taxon>
        <taxon>Carduoideae</taxon>
        <taxon>Cardueae</taxon>
        <taxon>Carduinae</taxon>
        <taxon>Cynara</taxon>
    </lineage>
</organism>
<keyword evidence="5" id="KW-0964">Secreted</keyword>
<feature type="transmembrane region" description="Helical" evidence="11">
    <location>
        <begin position="21"/>
        <end position="43"/>
    </location>
</feature>
<keyword evidence="6" id="KW-0732">Signal</keyword>
<evidence type="ECO:0000256" key="7">
    <source>
        <dbReference type="ARBA" id="ARBA00022801"/>
    </source>
</evidence>
<dbReference type="EC" id="3.2.1.51" evidence="3"/>
<dbReference type="PANTHER" id="PTHR10030:SF27">
    <property type="entry name" value="ALPHA-L-FUCOSIDASE 1"/>
    <property type="match status" value="1"/>
</dbReference>
<dbReference type="FunFam" id="3.20.20.80:FF:000052">
    <property type="entry name" value="Putative alpha-L-fucosidase 1"/>
    <property type="match status" value="1"/>
</dbReference>
<evidence type="ECO:0000256" key="6">
    <source>
        <dbReference type="ARBA" id="ARBA00022729"/>
    </source>
</evidence>
<keyword evidence="7" id="KW-0378">Hydrolase</keyword>
<dbReference type="InterPro" id="IPR008979">
    <property type="entry name" value="Galactose-bd-like_sf"/>
</dbReference>
<keyword evidence="11" id="KW-0812">Transmembrane</keyword>
<keyword evidence="11" id="KW-0472">Membrane</keyword>
<dbReference type="InterPro" id="IPR017853">
    <property type="entry name" value="GH"/>
</dbReference>
<evidence type="ECO:0000259" key="12">
    <source>
        <dbReference type="Pfam" id="PF01120"/>
    </source>
</evidence>
<dbReference type="Gene3D" id="3.20.20.80">
    <property type="entry name" value="Glycosidases"/>
    <property type="match status" value="1"/>
</dbReference>
<sequence>MEIKKLYHHHRHLPNPITRSISTYPLIFIIFFLLSHSIVAISFPKPPPIPILPFPTSQQLSWQLSDMALFLHFGPNTFTDSEWGSGHDDPSVFNPTALNATQWVTVAKENGFPRVILTAKHHDGFCLWPSDYTDYSVKSSPWRNGNGDVVGELAKAAQKAEIQLGLYLSPWDRHEPSYGKTLEYNEHYLAQMTELLTRYGNIKEVWLDGAKGEGEKYMEYLFENWFSMIHQLQPESVIFSDAGPDVRWVGDEAGCAPTTSWSLFNRSNAAIGATDPTYSQNGDRLGHDWVPSECDVSIRPGWFWHASEVPKSAANLLELYYNSVGRNCLLLLNVPPNSSGLISEEDVKVLGEFSKLKNSIFSRSLAKEAVVSASSTRGGHNNTRFTASSILDDGIFTYWAPNINQSHWEIYLDFQESVSFNVIQLQEPIQMGQRIAKFHVDVVNEDGKWCEVLSGTTVGYRRLLRFPGVKTQSLRLVIDESRSDPLIAYLGVYVDTVSIIGSTMRNSSSHSYFNASQVLHQIAYNHTHISSS</sequence>
<evidence type="ECO:0000313" key="13">
    <source>
        <dbReference type="EMBL" id="KVH90736.1"/>
    </source>
</evidence>
<dbReference type="InterPro" id="IPR000933">
    <property type="entry name" value="Glyco_hydro_29"/>
</dbReference>
<dbReference type="SUPFAM" id="SSF51445">
    <property type="entry name" value="(Trans)glycosidases"/>
    <property type="match status" value="1"/>
</dbReference>
<evidence type="ECO:0000256" key="1">
    <source>
        <dbReference type="ARBA" id="ARBA00004271"/>
    </source>
</evidence>
<dbReference type="GO" id="GO:0004560">
    <property type="term" value="F:alpha-L-fucosidase activity"/>
    <property type="evidence" value="ECO:0007669"/>
    <property type="project" value="UniProtKB-EC"/>
</dbReference>
<gene>
    <name evidence="13" type="ORF">Ccrd_007238</name>
</gene>
<dbReference type="Gene3D" id="2.60.120.260">
    <property type="entry name" value="Galactose-binding domain-like"/>
    <property type="match status" value="1"/>
</dbReference>
<keyword evidence="11" id="KW-1133">Transmembrane helix</keyword>
<proteinExistence type="inferred from homology"/>